<dbReference type="PATRIC" id="fig|121290.4.peg.2840"/>
<name>A0A109BIM7_HYPSL</name>
<dbReference type="STRING" id="121290.APY04_1596"/>
<sequence>MDQLRAMKVFAAVADAGSLSAAARELGEPLTNISRQLSQLERHLDCTLLDRTTRRMALTDAGSAYLITCKQVLETLQNARANIAGQAADLLGELTLTAPAQFGHIHVLPVLAEFLARYPRISARMLLVDRVVDLLEEDIDIAVRIGELPDSTTLARHVSNLQLVTCASPAYLKRCGTPAKPADLTQHDCVTFITLPGGPRWIFKSRRYGRKSVRVRSRLAVNTADAAVAAAIAGVGVTRVLSYQAHQALQDGRLMPVLQRFDDTPIPVHLVYRRARAHNPRVQAFIQLAVERMSRPTPRPRS</sequence>
<dbReference type="Gene3D" id="1.10.10.10">
    <property type="entry name" value="Winged helix-like DNA-binding domain superfamily/Winged helix DNA-binding domain"/>
    <property type="match status" value="1"/>
</dbReference>
<keyword evidence="2" id="KW-0805">Transcription regulation</keyword>
<keyword evidence="4" id="KW-0804">Transcription</keyword>
<evidence type="ECO:0000256" key="1">
    <source>
        <dbReference type="ARBA" id="ARBA00009437"/>
    </source>
</evidence>
<dbReference type="SUPFAM" id="SSF46785">
    <property type="entry name" value="Winged helix' DNA-binding domain"/>
    <property type="match status" value="1"/>
</dbReference>
<dbReference type="Pfam" id="PF00126">
    <property type="entry name" value="HTH_1"/>
    <property type="match status" value="1"/>
</dbReference>
<dbReference type="SUPFAM" id="SSF53850">
    <property type="entry name" value="Periplasmic binding protein-like II"/>
    <property type="match status" value="1"/>
</dbReference>
<comment type="caution">
    <text evidence="6">The sequence shown here is derived from an EMBL/GenBank/DDBJ whole genome shotgun (WGS) entry which is preliminary data.</text>
</comment>
<dbReference type="InterPro" id="IPR058163">
    <property type="entry name" value="LysR-type_TF_proteobact-type"/>
</dbReference>
<dbReference type="Gene3D" id="3.40.190.290">
    <property type="match status" value="1"/>
</dbReference>
<accession>A0A109BIM7</accession>
<gene>
    <name evidence="6" type="ORF">APY04_1596</name>
</gene>
<dbReference type="EMBL" id="LMTR01000045">
    <property type="protein sequence ID" value="KWT69513.1"/>
    <property type="molecule type" value="Genomic_DNA"/>
</dbReference>
<feature type="domain" description="HTH lysR-type" evidence="5">
    <location>
        <begin position="1"/>
        <end position="59"/>
    </location>
</feature>
<evidence type="ECO:0000256" key="3">
    <source>
        <dbReference type="ARBA" id="ARBA00023125"/>
    </source>
</evidence>
<proteinExistence type="inferred from homology"/>
<evidence type="ECO:0000313" key="7">
    <source>
        <dbReference type="Proteomes" id="UP000059074"/>
    </source>
</evidence>
<organism evidence="6 7">
    <name type="scientific">Hyphomicrobium sulfonivorans</name>
    <dbReference type="NCBI Taxonomy" id="121290"/>
    <lineage>
        <taxon>Bacteria</taxon>
        <taxon>Pseudomonadati</taxon>
        <taxon>Pseudomonadota</taxon>
        <taxon>Alphaproteobacteria</taxon>
        <taxon>Hyphomicrobiales</taxon>
        <taxon>Hyphomicrobiaceae</taxon>
        <taxon>Hyphomicrobium</taxon>
    </lineage>
</organism>
<dbReference type="FunFam" id="1.10.10.10:FF:000001">
    <property type="entry name" value="LysR family transcriptional regulator"/>
    <property type="match status" value="1"/>
</dbReference>
<reference evidence="6 7" key="1">
    <citation type="submission" date="2015-10" db="EMBL/GenBank/DDBJ databases">
        <title>Transcriptomic analysis of a linuron degrading triple-species bacterial consortium.</title>
        <authorList>
            <person name="Albers P."/>
        </authorList>
    </citation>
    <scope>NUCLEOTIDE SEQUENCE [LARGE SCALE GENOMIC DNA]</scope>
    <source>
        <strain evidence="6 7">WDL6</strain>
    </source>
</reference>
<protein>
    <submittedName>
        <fullName evidence="6">Transcriptional regulator, LysR family</fullName>
    </submittedName>
</protein>
<dbReference type="GO" id="GO:0043565">
    <property type="term" value="F:sequence-specific DNA binding"/>
    <property type="evidence" value="ECO:0007669"/>
    <property type="project" value="TreeGrafter"/>
</dbReference>
<dbReference type="RefSeq" id="WP_068461295.1">
    <property type="nucleotide sequence ID" value="NZ_LMTR01000045.1"/>
</dbReference>
<dbReference type="GO" id="GO:0003700">
    <property type="term" value="F:DNA-binding transcription factor activity"/>
    <property type="evidence" value="ECO:0007669"/>
    <property type="project" value="InterPro"/>
</dbReference>
<dbReference type="Pfam" id="PF03466">
    <property type="entry name" value="LysR_substrate"/>
    <property type="match status" value="1"/>
</dbReference>
<dbReference type="InterPro" id="IPR000847">
    <property type="entry name" value="LysR_HTH_N"/>
</dbReference>
<evidence type="ECO:0000259" key="5">
    <source>
        <dbReference type="PROSITE" id="PS50931"/>
    </source>
</evidence>
<dbReference type="PANTHER" id="PTHR30537:SF5">
    <property type="entry name" value="HTH-TYPE TRANSCRIPTIONAL ACTIVATOR TTDR-RELATED"/>
    <property type="match status" value="1"/>
</dbReference>
<evidence type="ECO:0000313" key="6">
    <source>
        <dbReference type="EMBL" id="KWT69513.1"/>
    </source>
</evidence>
<keyword evidence="3" id="KW-0238">DNA-binding</keyword>
<dbReference type="Proteomes" id="UP000059074">
    <property type="component" value="Unassembled WGS sequence"/>
</dbReference>
<dbReference type="OrthoDB" id="9786526at2"/>
<comment type="similarity">
    <text evidence="1">Belongs to the LysR transcriptional regulatory family.</text>
</comment>
<dbReference type="PANTHER" id="PTHR30537">
    <property type="entry name" value="HTH-TYPE TRANSCRIPTIONAL REGULATOR"/>
    <property type="match status" value="1"/>
</dbReference>
<evidence type="ECO:0000256" key="2">
    <source>
        <dbReference type="ARBA" id="ARBA00023015"/>
    </source>
</evidence>
<dbReference type="InterPro" id="IPR036390">
    <property type="entry name" value="WH_DNA-bd_sf"/>
</dbReference>
<dbReference type="InterPro" id="IPR036388">
    <property type="entry name" value="WH-like_DNA-bd_sf"/>
</dbReference>
<evidence type="ECO:0000256" key="4">
    <source>
        <dbReference type="ARBA" id="ARBA00023163"/>
    </source>
</evidence>
<dbReference type="PROSITE" id="PS50931">
    <property type="entry name" value="HTH_LYSR"/>
    <property type="match status" value="1"/>
</dbReference>
<dbReference type="AlphaFoldDB" id="A0A109BIM7"/>
<keyword evidence="7" id="KW-1185">Reference proteome</keyword>
<dbReference type="InterPro" id="IPR005119">
    <property type="entry name" value="LysR_subst-bd"/>
</dbReference>
<dbReference type="GO" id="GO:0006351">
    <property type="term" value="P:DNA-templated transcription"/>
    <property type="evidence" value="ECO:0007669"/>
    <property type="project" value="TreeGrafter"/>
</dbReference>